<organism evidence="1 2">
    <name type="scientific">Neomesorhizobium albiziae</name>
    <dbReference type="NCBI Taxonomy" id="335020"/>
    <lineage>
        <taxon>Bacteria</taxon>
        <taxon>Pseudomonadati</taxon>
        <taxon>Pseudomonadota</taxon>
        <taxon>Alphaproteobacteria</taxon>
        <taxon>Hyphomicrobiales</taxon>
        <taxon>Phyllobacteriaceae</taxon>
        <taxon>Neomesorhizobium</taxon>
    </lineage>
</organism>
<evidence type="ECO:0000313" key="1">
    <source>
        <dbReference type="EMBL" id="SFK61415.1"/>
    </source>
</evidence>
<name>A0A1I4AY38_9HYPH</name>
<dbReference type="SUPFAM" id="SSF53187">
    <property type="entry name" value="Zn-dependent exopeptidases"/>
    <property type="match status" value="1"/>
</dbReference>
<sequence>MSTPSWLTVTRGDAPLLVSLPHTGIDLAEFEPRLASRWLGQRDCDWWIDKLYDFADGLGATVVHTAISRTVIDVNRDPSGASLYPGQATTGLCPTETFDGDPLYRAGEEPGPEEIDRRRKAYFEPYHAALKTELDRLRMLHPNVVLYDCHSIRSVIPRLFDGTLPVFNLGTNDGRSADPALQGKVAQIMAESGQPQVVNGRFKGGWITRHYGEPANGVHALQMELSNRGYMREPIGPVGPENWPVPYDAEFAAPMRATLTKILGTALSWARGQ</sequence>
<keyword evidence="2" id="KW-1185">Reference proteome</keyword>
<dbReference type="NCBIfam" id="TIGR02017">
    <property type="entry name" value="hutG_amidohyd"/>
    <property type="match status" value="1"/>
</dbReference>
<dbReference type="OrthoDB" id="8716700at2"/>
<protein>
    <submittedName>
        <fullName evidence="1">Formiminoglutamase</fullName>
    </submittedName>
</protein>
<dbReference type="InterPro" id="IPR007709">
    <property type="entry name" value="N-FG_amidohydro"/>
</dbReference>
<reference evidence="1 2" key="1">
    <citation type="submission" date="2016-10" db="EMBL/GenBank/DDBJ databases">
        <authorList>
            <person name="Varghese N."/>
            <person name="Submissions S."/>
        </authorList>
    </citation>
    <scope>NUCLEOTIDE SEQUENCE [LARGE SCALE GENOMIC DNA]</scope>
    <source>
        <strain evidence="1 2">DSM 21822</strain>
    </source>
</reference>
<dbReference type="Pfam" id="PF05013">
    <property type="entry name" value="FGase"/>
    <property type="match status" value="1"/>
</dbReference>
<dbReference type="Gene3D" id="3.40.630.40">
    <property type="entry name" value="Zn-dependent exopeptidases"/>
    <property type="match status" value="1"/>
</dbReference>
<dbReference type="Proteomes" id="UP000323300">
    <property type="component" value="Unassembled WGS sequence"/>
</dbReference>
<dbReference type="InterPro" id="IPR010247">
    <property type="entry name" value="HutG_amidohyd"/>
</dbReference>
<dbReference type="EMBL" id="FOSL01000009">
    <property type="protein sequence ID" value="SFK61415.1"/>
    <property type="molecule type" value="Genomic_DNA"/>
</dbReference>
<evidence type="ECO:0000313" key="2">
    <source>
        <dbReference type="Proteomes" id="UP000323300"/>
    </source>
</evidence>
<dbReference type="AlphaFoldDB" id="A0A1I4AY38"/>
<gene>
    <name evidence="1" type="ORF">SAMN04488498_10947</name>
</gene>
<dbReference type="RefSeq" id="WP_149761090.1">
    <property type="nucleotide sequence ID" value="NZ_BSPE01000078.1"/>
</dbReference>
<proteinExistence type="predicted"/>
<accession>A0A1I4AY38</accession>